<evidence type="ECO:0000256" key="2">
    <source>
        <dbReference type="ARBA" id="ARBA00022771"/>
    </source>
</evidence>
<keyword evidence="3" id="KW-0862">Zinc</keyword>
<protein>
    <recommendedName>
        <fullName evidence="5">SWIM-type domain-containing protein</fullName>
    </recommendedName>
</protein>
<organism evidence="6 7">
    <name type="scientific">Arachis hypogaea</name>
    <name type="common">Peanut</name>
    <dbReference type="NCBI Taxonomy" id="3818"/>
    <lineage>
        <taxon>Eukaryota</taxon>
        <taxon>Viridiplantae</taxon>
        <taxon>Streptophyta</taxon>
        <taxon>Embryophyta</taxon>
        <taxon>Tracheophyta</taxon>
        <taxon>Spermatophyta</taxon>
        <taxon>Magnoliopsida</taxon>
        <taxon>eudicotyledons</taxon>
        <taxon>Gunneridae</taxon>
        <taxon>Pentapetalae</taxon>
        <taxon>rosids</taxon>
        <taxon>fabids</taxon>
        <taxon>Fabales</taxon>
        <taxon>Fabaceae</taxon>
        <taxon>Papilionoideae</taxon>
        <taxon>50 kb inversion clade</taxon>
        <taxon>dalbergioids sensu lato</taxon>
        <taxon>Dalbergieae</taxon>
        <taxon>Pterocarpus clade</taxon>
        <taxon>Arachis</taxon>
    </lineage>
</organism>
<evidence type="ECO:0000313" key="6">
    <source>
        <dbReference type="EMBL" id="RYQ82497.1"/>
    </source>
</evidence>
<proteinExistence type="predicted"/>
<dbReference type="Proteomes" id="UP000289738">
    <property type="component" value="Chromosome B10"/>
</dbReference>
<comment type="caution">
    <text evidence="6">The sequence shown here is derived from an EMBL/GenBank/DDBJ whole genome shotgun (WGS) entry which is preliminary data.</text>
</comment>
<dbReference type="InterPro" id="IPR006564">
    <property type="entry name" value="Znf_PMZ"/>
</dbReference>
<dbReference type="Pfam" id="PF03101">
    <property type="entry name" value="FAR1"/>
    <property type="match status" value="1"/>
</dbReference>
<keyword evidence="2 4" id="KW-0863">Zinc-finger</keyword>
<accession>A0A444WYG7</accession>
<dbReference type="GO" id="GO:0008270">
    <property type="term" value="F:zinc ion binding"/>
    <property type="evidence" value="ECO:0007669"/>
    <property type="project" value="UniProtKB-KW"/>
</dbReference>
<dbReference type="InterPro" id="IPR007527">
    <property type="entry name" value="Znf_SWIM"/>
</dbReference>
<evidence type="ECO:0000256" key="3">
    <source>
        <dbReference type="ARBA" id="ARBA00022833"/>
    </source>
</evidence>
<dbReference type="PANTHER" id="PTHR47718:SF15">
    <property type="entry name" value="PROTEIN FAR1-RELATED SEQUENCE 5-LIKE"/>
    <property type="match status" value="1"/>
</dbReference>
<feature type="domain" description="SWIM-type" evidence="5">
    <location>
        <begin position="363"/>
        <end position="401"/>
    </location>
</feature>
<dbReference type="InterPro" id="IPR004330">
    <property type="entry name" value="FAR1_DNA_bnd_dom"/>
</dbReference>
<evidence type="ECO:0000256" key="4">
    <source>
        <dbReference type="PROSITE-ProRule" id="PRU00325"/>
    </source>
</evidence>
<evidence type="ECO:0000259" key="5">
    <source>
        <dbReference type="PROSITE" id="PS50966"/>
    </source>
</evidence>
<dbReference type="PROSITE" id="PS50966">
    <property type="entry name" value="ZF_SWIM"/>
    <property type="match status" value="1"/>
</dbReference>
<dbReference type="SMART" id="SM00575">
    <property type="entry name" value="ZnF_PMZ"/>
    <property type="match status" value="1"/>
</dbReference>
<sequence length="558" mass="64773">MCRLGEFLTTRQKTIHPDQKSMSGILLLEIGDDLFLVTRMVSTSKWENKFYRTVSLSQEDADRGGSDGDAYDVENSELEDLAGLSVNNILKKAWDNVDNAYEFYRGFKKLHGFGVRKGDSGKDCEGNLVRYMFFCNKEGFRERKHYDRVDRMRVHKPETRTNCKAMLSVYLDKNDKYWKVRKLVTEHNHDLTPAGMVHLIANHHMMTDVFESEWEQAAEDYGLCQKQWWCQMYEKKEMWASAYLRDKFWAGYRTTSHCEGINTYVNKFSKSTHTILELVQCLDLVAREYRNKEMLLQFKSINSVPVMTTCLRSLERHAASVYTREVFDVKKEIEGAGALILISTRRIMNTMIYTLEEYEDPDVHIMSSFGRSTRKLSCLCNFWKKQGYPCKHMFFVMKAEHLKEIPEKIVLRRWRTDAKSAEHERGVILGHGALHSASQWLFFLGAQRLSMSQKAMRGIESLCKELEMDCRAFGSSMRRNEEKVGEGNPVVRDPVVAKAKSAPKLPTKKHLGKRRRCTGCKGIGHNKRNYPMKGRRMWGNNGPGLMSNDEWKSIVENI</sequence>
<evidence type="ECO:0000313" key="7">
    <source>
        <dbReference type="Proteomes" id="UP000289738"/>
    </source>
</evidence>
<dbReference type="EMBL" id="SDMP01000020">
    <property type="protein sequence ID" value="RYQ82497.1"/>
    <property type="molecule type" value="Genomic_DNA"/>
</dbReference>
<keyword evidence="7" id="KW-1185">Reference proteome</keyword>
<gene>
    <name evidence="6" type="ORF">Ahy_B10g101083</name>
</gene>
<dbReference type="PANTHER" id="PTHR47718">
    <property type="entry name" value="OS01G0519700 PROTEIN"/>
    <property type="match status" value="1"/>
</dbReference>
<evidence type="ECO:0000256" key="1">
    <source>
        <dbReference type="ARBA" id="ARBA00022723"/>
    </source>
</evidence>
<keyword evidence="1" id="KW-0479">Metal-binding</keyword>
<dbReference type="AlphaFoldDB" id="A0A444WYG7"/>
<name>A0A444WYG7_ARAHY</name>
<dbReference type="Pfam" id="PF04434">
    <property type="entry name" value="SWIM"/>
    <property type="match status" value="1"/>
</dbReference>
<reference evidence="6 7" key="1">
    <citation type="submission" date="2019-01" db="EMBL/GenBank/DDBJ databases">
        <title>Sequencing of cultivated peanut Arachis hypogaea provides insights into genome evolution and oil improvement.</title>
        <authorList>
            <person name="Chen X."/>
        </authorList>
    </citation>
    <scope>NUCLEOTIDE SEQUENCE [LARGE SCALE GENOMIC DNA]</scope>
    <source>
        <strain evidence="7">cv. Fuhuasheng</strain>
        <tissue evidence="6">Leaves</tissue>
    </source>
</reference>